<keyword evidence="1" id="KW-1133">Transmembrane helix</keyword>
<evidence type="ECO:0000313" key="2">
    <source>
        <dbReference type="EMBL" id="THG30661.1"/>
    </source>
</evidence>
<evidence type="ECO:0000313" key="4">
    <source>
        <dbReference type="Proteomes" id="UP000309133"/>
    </source>
</evidence>
<reference evidence="3 4" key="1">
    <citation type="submission" date="2019-04" db="EMBL/GenBank/DDBJ databases">
        <authorList>
            <person name="Jiang L."/>
        </authorList>
    </citation>
    <scope>NUCLEOTIDE SEQUENCE [LARGE SCALE GENOMIC DNA]</scope>
    <source>
        <strain evidence="3 4">YIM 131853</strain>
    </source>
</reference>
<proteinExistence type="predicted"/>
<accession>A0A4S4FNT4</accession>
<evidence type="ECO:0000256" key="1">
    <source>
        <dbReference type="SAM" id="Phobius"/>
    </source>
</evidence>
<name>A0A4S4FNT4_9MICO</name>
<keyword evidence="4" id="KW-1185">Reference proteome</keyword>
<dbReference type="EMBL" id="SSSM01000004">
    <property type="protein sequence ID" value="THG30661.1"/>
    <property type="molecule type" value="Genomic_DNA"/>
</dbReference>
<dbReference type="AlphaFoldDB" id="A0A4S4FNT4"/>
<comment type="caution">
    <text evidence="3">The sequence shown here is derived from an EMBL/GenBank/DDBJ whole genome shotgun (WGS) entry which is preliminary data.</text>
</comment>
<dbReference type="Proteomes" id="UP000309133">
    <property type="component" value="Unassembled WGS sequence"/>
</dbReference>
<feature type="transmembrane region" description="Helical" evidence="1">
    <location>
        <begin position="13"/>
        <end position="32"/>
    </location>
</feature>
<sequence>MDRLIASITPSEFVAVCLIVAVIAALFAIAAWKLGALLGRKAGFERARQLYERDAVLWRMHDANYCANLEAHHRFMNLLRALEQMDEDVR</sequence>
<dbReference type="RefSeq" id="WP_136427018.1">
    <property type="nucleotide sequence ID" value="NZ_SSSM01000003.1"/>
</dbReference>
<organism evidence="3 4">
    <name type="scientific">Naasia lichenicola</name>
    <dbReference type="NCBI Taxonomy" id="2565933"/>
    <lineage>
        <taxon>Bacteria</taxon>
        <taxon>Bacillati</taxon>
        <taxon>Actinomycetota</taxon>
        <taxon>Actinomycetes</taxon>
        <taxon>Micrococcales</taxon>
        <taxon>Microbacteriaceae</taxon>
        <taxon>Naasia</taxon>
    </lineage>
</organism>
<evidence type="ECO:0000313" key="3">
    <source>
        <dbReference type="EMBL" id="THG31898.1"/>
    </source>
</evidence>
<gene>
    <name evidence="3" type="ORF">E6C64_07600</name>
    <name evidence="2" type="ORF">E6C64_08455</name>
</gene>
<protein>
    <submittedName>
        <fullName evidence="3">Uncharacterized protein</fullName>
    </submittedName>
</protein>
<keyword evidence="1" id="KW-0812">Transmembrane</keyword>
<dbReference type="EMBL" id="SSSM01000003">
    <property type="protein sequence ID" value="THG31898.1"/>
    <property type="molecule type" value="Genomic_DNA"/>
</dbReference>
<keyword evidence="1" id="KW-0472">Membrane</keyword>